<dbReference type="AlphaFoldDB" id="A0A6B0U4H0"/>
<sequence length="85" mass="9663">MIGRTGPGWRMLLRSVHWLGATAQWIMVLLHWPSRGHVASGPLLLHLCKQGHTIRGFPDRKLAKSPRQQRAIHAFAPRRFPETPA</sequence>
<dbReference type="EMBL" id="GIFC01003198">
    <property type="protein sequence ID" value="MXU85281.1"/>
    <property type="molecule type" value="Transcribed_RNA"/>
</dbReference>
<evidence type="ECO:0000313" key="1">
    <source>
        <dbReference type="EMBL" id="MXU85281.1"/>
    </source>
</evidence>
<organism evidence="1">
    <name type="scientific">Ixodes ricinus</name>
    <name type="common">Common tick</name>
    <name type="synonym">Acarus ricinus</name>
    <dbReference type="NCBI Taxonomy" id="34613"/>
    <lineage>
        <taxon>Eukaryota</taxon>
        <taxon>Metazoa</taxon>
        <taxon>Ecdysozoa</taxon>
        <taxon>Arthropoda</taxon>
        <taxon>Chelicerata</taxon>
        <taxon>Arachnida</taxon>
        <taxon>Acari</taxon>
        <taxon>Parasitiformes</taxon>
        <taxon>Ixodida</taxon>
        <taxon>Ixodoidea</taxon>
        <taxon>Ixodidae</taxon>
        <taxon>Ixodinae</taxon>
        <taxon>Ixodes</taxon>
    </lineage>
</organism>
<protein>
    <submittedName>
        <fullName evidence="1">Putative secreted protein</fullName>
    </submittedName>
</protein>
<name>A0A6B0U4H0_IXORI</name>
<accession>A0A6B0U4H0</accession>
<proteinExistence type="predicted"/>
<reference evidence="1" key="1">
    <citation type="submission" date="2019-12" db="EMBL/GenBank/DDBJ databases">
        <title>An insight into the sialome of adult female Ixodes ricinus ticks feeding for 6 days.</title>
        <authorList>
            <person name="Perner J."/>
            <person name="Ribeiro J.M.C."/>
        </authorList>
    </citation>
    <scope>NUCLEOTIDE SEQUENCE</scope>
    <source>
        <strain evidence="1">Semi-engorged</strain>
        <tissue evidence="1">Salivary glands</tissue>
    </source>
</reference>